<keyword evidence="2" id="KW-1185">Reference proteome</keyword>
<evidence type="ECO:0000313" key="1">
    <source>
        <dbReference type="EMBL" id="KAK3260112.1"/>
    </source>
</evidence>
<sequence length="109" mass="11789">TNGEYLVEEQDPAAAAAAAALADAARSGAQLIQSATESKTLPGEVRDELVHEVTMMNRILQEEGWAEWNGQAELLVISALSSVFRALMRDAVTAEDQKKIPHGLHDLHL</sequence>
<comment type="caution">
    <text evidence="1">The sequence shown here is derived from an EMBL/GenBank/DDBJ whole genome shotgun (WGS) entry which is preliminary data.</text>
</comment>
<accession>A0AAE0FI59</accession>
<dbReference type="Proteomes" id="UP001190700">
    <property type="component" value="Unassembled WGS sequence"/>
</dbReference>
<organism evidence="1 2">
    <name type="scientific">Cymbomonas tetramitiformis</name>
    <dbReference type="NCBI Taxonomy" id="36881"/>
    <lineage>
        <taxon>Eukaryota</taxon>
        <taxon>Viridiplantae</taxon>
        <taxon>Chlorophyta</taxon>
        <taxon>Pyramimonadophyceae</taxon>
        <taxon>Pyramimonadales</taxon>
        <taxon>Pyramimonadaceae</taxon>
        <taxon>Cymbomonas</taxon>
    </lineage>
</organism>
<feature type="non-terminal residue" evidence="1">
    <location>
        <position position="1"/>
    </location>
</feature>
<dbReference type="EMBL" id="LGRX02018159">
    <property type="protein sequence ID" value="KAK3260112.1"/>
    <property type="molecule type" value="Genomic_DNA"/>
</dbReference>
<protein>
    <submittedName>
        <fullName evidence="1">Uncharacterized protein</fullName>
    </submittedName>
</protein>
<proteinExistence type="predicted"/>
<name>A0AAE0FI59_9CHLO</name>
<dbReference type="AlphaFoldDB" id="A0AAE0FI59"/>
<reference evidence="1 2" key="1">
    <citation type="journal article" date="2015" name="Genome Biol. Evol.">
        <title>Comparative Genomics of a Bacterivorous Green Alga Reveals Evolutionary Causalities and Consequences of Phago-Mixotrophic Mode of Nutrition.</title>
        <authorList>
            <person name="Burns J.A."/>
            <person name="Paasch A."/>
            <person name="Narechania A."/>
            <person name="Kim E."/>
        </authorList>
    </citation>
    <scope>NUCLEOTIDE SEQUENCE [LARGE SCALE GENOMIC DNA]</scope>
    <source>
        <strain evidence="1 2">PLY_AMNH</strain>
    </source>
</reference>
<evidence type="ECO:0000313" key="2">
    <source>
        <dbReference type="Proteomes" id="UP001190700"/>
    </source>
</evidence>
<gene>
    <name evidence="1" type="ORF">CYMTET_30915</name>
</gene>